<dbReference type="Proteomes" id="UP001196509">
    <property type="component" value="Unassembled WGS sequence"/>
</dbReference>
<dbReference type="RefSeq" id="WP_220228519.1">
    <property type="nucleotide sequence ID" value="NZ_JAICBX010000002.1"/>
</dbReference>
<keyword evidence="1" id="KW-1133">Transmembrane helix</keyword>
<evidence type="ECO:0000313" key="4">
    <source>
        <dbReference type="Proteomes" id="UP001196509"/>
    </source>
</evidence>
<protein>
    <submittedName>
        <fullName evidence="3">DUF2892 domain-containing protein</fullName>
    </submittedName>
</protein>
<keyword evidence="1" id="KW-0472">Membrane</keyword>
<sequence length="70" mass="7382">MSTNMGMIDRVLRLVIAAALLFGAFGATSPFSGALFWLAVIVAVVFVITALAGFCPLYRVIGLSTCRTAK</sequence>
<organism evidence="3 4">
    <name type="scientific">Flavimaribacter sediminis</name>
    <dbReference type="NCBI Taxonomy" id="2865987"/>
    <lineage>
        <taxon>Bacteria</taxon>
        <taxon>Pseudomonadati</taxon>
        <taxon>Pseudomonadota</taxon>
        <taxon>Alphaproteobacteria</taxon>
        <taxon>Hyphomicrobiales</taxon>
        <taxon>Rhizobiaceae</taxon>
        <taxon>Flavimaribacter</taxon>
    </lineage>
</organism>
<dbReference type="EMBL" id="JAICBX010000002">
    <property type="protein sequence ID" value="MBW8637846.1"/>
    <property type="molecule type" value="Genomic_DNA"/>
</dbReference>
<feature type="transmembrane region" description="Helical" evidence="1">
    <location>
        <begin position="36"/>
        <end position="61"/>
    </location>
</feature>
<dbReference type="InterPro" id="IPR021309">
    <property type="entry name" value="YgaP-like_TM"/>
</dbReference>
<proteinExistence type="predicted"/>
<keyword evidence="4" id="KW-1185">Reference proteome</keyword>
<name>A0AAE2ZN94_9HYPH</name>
<dbReference type="Pfam" id="PF11127">
    <property type="entry name" value="YgaP-like_TM"/>
    <property type="match status" value="1"/>
</dbReference>
<comment type="caution">
    <text evidence="3">The sequence shown here is derived from an EMBL/GenBank/DDBJ whole genome shotgun (WGS) entry which is preliminary data.</text>
</comment>
<dbReference type="AlphaFoldDB" id="A0AAE2ZN94"/>
<accession>A0AAE2ZN94</accession>
<feature type="domain" description="Inner membrane protein YgaP-like transmembrane" evidence="2">
    <location>
        <begin position="1"/>
        <end position="68"/>
    </location>
</feature>
<evidence type="ECO:0000259" key="2">
    <source>
        <dbReference type="Pfam" id="PF11127"/>
    </source>
</evidence>
<evidence type="ECO:0000256" key="1">
    <source>
        <dbReference type="SAM" id="Phobius"/>
    </source>
</evidence>
<reference evidence="3" key="1">
    <citation type="submission" date="2021-08" db="EMBL/GenBank/DDBJ databases">
        <title>Hoeflea bacterium WL0058 sp. nov., isolated from the sediment.</title>
        <authorList>
            <person name="Wang L."/>
            <person name="Zhang D."/>
        </authorList>
    </citation>
    <scope>NUCLEOTIDE SEQUENCE</scope>
    <source>
        <strain evidence="3">WL0058</strain>
    </source>
</reference>
<keyword evidence="1" id="KW-0812">Transmembrane</keyword>
<evidence type="ECO:0000313" key="3">
    <source>
        <dbReference type="EMBL" id="MBW8637846.1"/>
    </source>
</evidence>
<gene>
    <name evidence="3" type="ORF">K1W69_11660</name>
</gene>